<dbReference type="AlphaFoldDB" id="A0A818TJ93"/>
<reference evidence="1" key="1">
    <citation type="submission" date="2021-02" db="EMBL/GenBank/DDBJ databases">
        <authorList>
            <person name="Nowell W R."/>
        </authorList>
    </citation>
    <scope>NUCLEOTIDE SEQUENCE</scope>
</reference>
<dbReference type="Proteomes" id="UP000663869">
    <property type="component" value="Unassembled WGS sequence"/>
</dbReference>
<dbReference type="EMBL" id="CAJOBQ010002306">
    <property type="protein sequence ID" value="CAF4552091.1"/>
    <property type="molecule type" value="Genomic_DNA"/>
</dbReference>
<dbReference type="EMBL" id="CAJNYU010003583">
    <property type="protein sequence ID" value="CAF3684195.1"/>
    <property type="molecule type" value="Genomic_DNA"/>
</dbReference>
<organism evidence="1 3">
    <name type="scientific">Rotaria socialis</name>
    <dbReference type="NCBI Taxonomy" id="392032"/>
    <lineage>
        <taxon>Eukaryota</taxon>
        <taxon>Metazoa</taxon>
        <taxon>Spiralia</taxon>
        <taxon>Gnathifera</taxon>
        <taxon>Rotifera</taxon>
        <taxon>Eurotatoria</taxon>
        <taxon>Bdelloidea</taxon>
        <taxon>Philodinida</taxon>
        <taxon>Philodinidae</taxon>
        <taxon>Rotaria</taxon>
    </lineage>
</organism>
<proteinExistence type="predicted"/>
<evidence type="ECO:0000313" key="3">
    <source>
        <dbReference type="Proteomes" id="UP000663869"/>
    </source>
</evidence>
<comment type="caution">
    <text evidence="1">The sequence shown here is derived from an EMBL/GenBank/DDBJ whole genome shotgun (WGS) entry which is preliminary data.</text>
</comment>
<dbReference type="SUPFAM" id="SSF52540">
    <property type="entry name" value="P-loop containing nucleoside triphosphate hydrolases"/>
    <property type="match status" value="1"/>
</dbReference>
<gene>
    <name evidence="1" type="ORF">FME351_LOCUS26584</name>
    <name evidence="2" type="ORF">TSG867_LOCUS24727</name>
</gene>
<accession>A0A818TJ93</accession>
<evidence type="ECO:0000313" key="2">
    <source>
        <dbReference type="EMBL" id="CAF4552091.1"/>
    </source>
</evidence>
<dbReference type="Gene3D" id="3.40.50.300">
    <property type="entry name" value="P-loop containing nucleotide triphosphate hydrolases"/>
    <property type="match status" value="1"/>
</dbReference>
<sequence>MSTDQERRKGRAIFDAYVSLRKIAEKYELEEKLAIPRVVFVGETSSGKSMLVQNFLRFPCAFSQSDVGTRYPILYRLRYNSTLGDNVILINHPATVKRLQDLAEHLWHVMEQIEREDGFC</sequence>
<dbReference type="Proteomes" id="UP000663862">
    <property type="component" value="Unassembled WGS sequence"/>
</dbReference>
<protein>
    <submittedName>
        <fullName evidence="1">Uncharacterized protein</fullName>
    </submittedName>
</protein>
<name>A0A818TJ93_9BILA</name>
<evidence type="ECO:0000313" key="1">
    <source>
        <dbReference type="EMBL" id="CAF3684195.1"/>
    </source>
</evidence>
<dbReference type="InterPro" id="IPR027417">
    <property type="entry name" value="P-loop_NTPase"/>
</dbReference>